<feature type="transmembrane region" description="Helical" evidence="6">
    <location>
        <begin position="147"/>
        <end position="168"/>
    </location>
</feature>
<evidence type="ECO:0000313" key="8">
    <source>
        <dbReference type="EMBL" id="KZV20266.1"/>
    </source>
</evidence>
<evidence type="ECO:0000256" key="1">
    <source>
        <dbReference type="ARBA" id="ARBA00004141"/>
    </source>
</evidence>
<evidence type="ECO:0000313" key="9">
    <source>
        <dbReference type="Proteomes" id="UP000250235"/>
    </source>
</evidence>
<dbReference type="PANTHER" id="PTHR21576:SF73">
    <property type="entry name" value="F1C9.29 PROTEIN-RELATED"/>
    <property type="match status" value="1"/>
</dbReference>
<feature type="transmembrane region" description="Helical" evidence="6">
    <location>
        <begin position="16"/>
        <end position="36"/>
    </location>
</feature>
<feature type="transmembrane region" description="Helical" evidence="6">
    <location>
        <begin position="283"/>
        <end position="305"/>
    </location>
</feature>
<gene>
    <name evidence="8" type="ORF">F511_25535</name>
</gene>
<feature type="transmembrane region" description="Helical" evidence="6">
    <location>
        <begin position="79"/>
        <end position="101"/>
    </location>
</feature>
<keyword evidence="9" id="KW-1185">Reference proteome</keyword>
<protein>
    <submittedName>
        <fullName evidence="8">Protein NUCLEAR FUSION DEFECTIVE 4-like</fullName>
    </submittedName>
</protein>
<reference evidence="8 9" key="1">
    <citation type="journal article" date="2015" name="Proc. Natl. Acad. Sci. U.S.A.">
        <title>The resurrection genome of Boea hygrometrica: A blueprint for survival of dehydration.</title>
        <authorList>
            <person name="Xiao L."/>
            <person name="Yang G."/>
            <person name="Zhang L."/>
            <person name="Yang X."/>
            <person name="Zhao S."/>
            <person name="Ji Z."/>
            <person name="Zhou Q."/>
            <person name="Hu M."/>
            <person name="Wang Y."/>
            <person name="Chen M."/>
            <person name="Xu Y."/>
            <person name="Jin H."/>
            <person name="Xiao X."/>
            <person name="Hu G."/>
            <person name="Bao F."/>
            <person name="Hu Y."/>
            <person name="Wan P."/>
            <person name="Li L."/>
            <person name="Deng X."/>
            <person name="Kuang T."/>
            <person name="Xiang C."/>
            <person name="Zhu J.K."/>
            <person name="Oliver M.J."/>
            <person name="He Y."/>
        </authorList>
    </citation>
    <scope>NUCLEOTIDE SEQUENCE [LARGE SCALE GENOMIC DNA]</scope>
    <source>
        <strain evidence="9">cv. XS01</strain>
    </source>
</reference>
<proteinExistence type="inferred from homology"/>
<comment type="subcellular location">
    <subcellularLocation>
        <location evidence="1">Membrane</location>
        <topology evidence="1">Multi-pass membrane protein</topology>
    </subcellularLocation>
</comment>
<dbReference type="Pfam" id="PF06813">
    <property type="entry name" value="Nodulin-like"/>
    <property type="match status" value="1"/>
</dbReference>
<dbReference type="OrthoDB" id="410267at2759"/>
<dbReference type="GO" id="GO:0016020">
    <property type="term" value="C:membrane"/>
    <property type="evidence" value="ECO:0007669"/>
    <property type="project" value="UniProtKB-SubCell"/>
</dbReference>
<sequence length="306" mass="33239">MVYFTGRIHLFFHSRWLVLVAAVWMQSWAGTGYMFGSISPVIKSALNYKQRQIASLGVAKDLGGSVGLSAGTLSEILPLWAALLVGVIQNFVGYGWIWLVVTGRAPALPLWAMCILIFVGANGETYFNTAALVSCVQSFPRSRGPVVGVLKGFAGLSGAILTQLYTLVRSPDHASLIFMVVVGPTIVIINLMFIVRPVGVEETLLPETHCGTGDDVQDIINCEIEAEKGNVESPSALERQRLIDQRRTDMSEAAAGGVGRINKRRLQTREDCTLLEALTKANIWLIFCCLLLGSGSGLTVTIIWVR</sequence>
<dbReference type="InterPro" id="IPR010658">
    <property type="entry name" value="Nodulin-like"/>
</dbReference>
<organism evidence="8 9">
    <name type="scientific">Dorcoceras hygrometricum</name>
    <dbReference type="NCBI Taxonomy" id="472368"/>
    <lineage>
        <taxon>Eukaryota</taxon>
        <taxon>Viridiplantae</taxon>
        <taxon>Streptophyta</taxon>
        <taxon>Embryophyta</taxon>
        <taxon>Tracheophyta</taxon>
        <taxon>Spermatophyta</taxon>
        <taxon>Magnoliopsida</taxon>
        <taxon>eudicotyledons</taxon>
        <taxon>Gunneridae</taxon>
        <taxon>Pentapetalae</taxon>
        <taxon>asterids</taxon>
        <taxon>lamiids</taxon>
        <taxon>Lamiales</taxon>
        <taxon>Gesneriaceae</taxon>
        <taxon>Didymocarpoideae</taxon>
        <taxon>Trichosporeae</taxon>
        <taxon>Loxocarpinae</taxon>
        <taxon>Dorcoceras</taxon>
    </lineage>
</organism>
<dbReference type="EMBL" id="KV016222">
    <property type="protein sequence ID" value="KZV20266.1"/>
    <property type="molecule type" value="Genomic_DNA"/>
</dbReference>
<name>A0A2Z7AF47_9LAMI</name>
<keyword evidence="2 6" id="KW-0812">Transmembrane</keyword>
<evidence type="ECO:0000256" key="3">
    <source>
        <dbReference type="ARBA" id="ARBA00022989"/>
    </source>
</evidence>
<keyword evidence="3 6" id="KW-1133">Transmembrane helix</keyword>
<dbReference type="InterPro" id="IPR036259">
    <property type="entry name" value="MFS_trans_sf"/>
</dbReference>
<evidence type="ECO:0000256" key="2">
    <source>
        <dbReference type="ARBA" id="ARBA00022692"/>
    </source>
</evidence>
<evidence type="ECO:0000256" key="6">
    <source>
        <dbReference type="SAM" id="Phobius"/>
    </source>
</evidence>
<feature type="transmembrane region" description="Helical" evidence="6">
    <location>
        <begin position="108"/>
        <end position="127"/>
    </location>
</feature>
<feature type="domain" description="Nodulin-like" evidence="7">
    <location>
        <begin position="15"/>
        <end position="199"/>
    </location>
</feature>
<accession>A0A2Z7AF47</accession>
<keyword evidence="4 6" id="KW-0472">Membrane</keyword>
<comment type="similarity">
    <text evidence="5">Belongs to the major facilitator superfamily. Phosphate:H(+) symporter (TC 2.A.1.9) family.</text>
</comment>
<evidence type="ECO:0000259" key="7">
    <source>
        <dbReference type="Pfam" id="PF06813"/>
    </source>
</evidence>
<dbReference type="SUPFAM" id="SSF103473">
    <property type="entry name" value="MFS general substrate transporter"/>
    <property type="match status" value="1"/>
</dbReference>
<evidence type="ECO:0000256" key="4">
    <source>
        <dbReference type="ARBA" id="ARBA00023136"/>
    </source>
</evidence>
<evidence type="ECO:0000256" key="5">
    <source>
        <dbReference type="ARBA" id="ARBA00044504"/>
    </source>
</evidence>
<dbReference type="Proteomes" id="UP000250235">
    <property type="component" value="Unassembled WGS sequence"/>
</dbReference>
<dbReference type="PANTHER" id="PTHR21576">
    <property type="entry name" value="UNCHARACTERIZED NODULIN-LIKE PROTEIN"/>
    <property type="match status" value="1"/>
</dbReference>
<dbReference type="AlphaFoldDB" id="A0A2Z7AF47"/>
<feature type="transmembrane region" description="Helical" evidence="6">
    <location>
        <begin position="175"/>
        <end position="195"/>
    </location>
</feature>